<reference evidence="2 3" key="1">
    <citation type="submission" date="2023-07" db="EMBL/GenBank/DDBJ databases">
        <title>Plant endophyte Pseudomonas khavaziana can be used to control wheat stem rot.</title>
        <authorList>
            <person name="Guo S."/>
            <person name="Shen X."/>
        </authorList>
    </citation>
    <scope>NUCLEOTIDE SEQUENCE [LARGE SCALE GENOMIC DNA]</scope>
    <source>
        <strain evidence="2 3">SR9</strain>
    </source>
</reference>
<dbReference type="InterPro" id="IPR005119">
    <property type="entry name" value="LysR_subst-bd"/>
</dbReference>
<evidence type="ECO:0000313" key="2">
    <source>
        <dbReference type="EMBL" id="WWA79348.1"/>
    </source>
</evidence>
<dbReference type="RefSeq" id="WP_338477258.1">
    <property type="nucleotide sequence ID" value="NZ_CP129946.1"/>
</dbReference>
<dbReference type="Proteomes" id="UP001347174">
    <property type="component" value="Chromosome"/>
</dbReference>
<accession>A0ABZ2DSQ4</accession>
<dbReference type="Gene3D" id="3.40.190.290">
    <property type="match status" value="1"/>
</dbReference>
<evidence type="ECO:0000313" key="3">
    <source>
        <dbReference type="Proteomes" id="UP001347174"/>
    </source>
</evidence>
<organism evidence="2 3">
    <name type="scientific">Pseudomonas khavaziana</name>
    <dbReference type="NCBI Taxonomy" id="2842351"/>
    <lineage>
        <taxon>Bacteria</taxon>
        <taxon>Pseudomonadati</taxon>
        <taxon>Pseudomonadota</taxon>
        <taxon>Gammaproteobacteria</taxon>
        <taxon>Pseudomonadales</taxon>
        <taxon>Pseudomonadaceae</taxon>
        <taxon>Pseudomonas</taxon>
    </lineage>
</organism>
<keyword evidence="3" id="KW-1185">Reference proteome</keyword>
<evidence type="ECO:0000259" key="1">
    <source>
        <dbReference type="Pfam" id="PF03466"/>
    </source>
</evidence>
<feature type="domain" description="LysR substrate-binding" evidence="1">
    <location>
        <begin position="5"/>
        <end position="73"/>
    </location>
</feature>
<protein>
    <submittedName>
        <fullName evidence="2">LysR substrate-binding domain-containing protein</fullName>
    </submittedName>
</protein>
<dbReference type="Pfam" id="PF03466">
    <property type="entry name" value="LysR_substrate"/>
    <property type="match status" value="1"/>
</dbReference>
<dbReference type="EMBL" id="CP129946">
    <property type="protein sequence ID" value="WWA79348.1"/>
    <property type="molecule type" value="Genomic_DNA"/>
</dbReference>
<sequence length="92" mass="9675">MPEKEALETAGLRGAAIANLPVAFAADEITDGHLIALLPEWQPAECMITVVFASRRGLMPSVRSLIDLLGEAFKVPCTLGNSLLSSSSLIAP</sequence>
<gene>
    <name evidence="2" type="ORF">QYQ93_13955</name>
</gene>
<name>A0ABZ2DSQ4_9PSED</name>
<proteinExistence type="predicted"/>
<dbReference type="SUPFAM" id="SSF53850">
    <property type="entry name" value="Periplasmic binding protein-like II"/>
    <property type="match status" value="1"/>
</dbReference>